<feature type="compositionally biased region" description="Basic and acidic residues" evidence="1">
    <location>
        <begin position="310"/>
        <end position="330"/>
    </location>
</feature>
<comment type="caution">
    <text evidence="2">The sequence shown here is derived from an EMBL/GenBank/DDBJ whole genome shotgun (WGS) entry which is preliminary data.</text>
</comment>
<feature type="region of interest" description="Disordered" evidence="1">
    <location>
        <begin position="80"/>
        <end position="112"/>
    </location>
</feature>
<reference evidence="2" key="1">
    <citation type="submission" date="2022-02" db="EMBL/GenBank/DDBJ databases">
        <authorList>
            <person name="Henning P.M."/>
            <person name="McCubbin A.G."/>
            <person name="Shore J.S."/>
        </authorList>
    </citation>
    <scope>NUCLEOTIDE SEQUENCE</scope>
    <source>
        <strain evidence="2">F60SS</strain>
        <tissue evidence="2">Leaves</tissue>
    </source>
</reference>
<proteinExistence type="predicted"/>
<evidence type="ECO:0000313" key="2">
    <source>
        <dbReference type="EMBL" id="KAJ4851627.1"/>
    </source>
</evidence>
<gene>
    <name evidence="2" type="ORF">Tsubulata_022995</name>
</gene>
<feature type="region of interest" description="Disordered" evidence="1">
    <location>
        <begin position="22"/>
        <end position="44"/>
    </location>
</feature>
<feature type="compositionally biased region" description="Acidic residues" evidence="1">
    <location>
        <begin position="33"/>
        <end position="44"/>
    </location>
</feature>
<dbReference type="EMBL" id="JAKUCV010000003">
    <property type="protein sequence ID" value="KAJ4851627.1"/>
    <property type="molecule type" value="Genomic_DNA"/>
</dbReference>
<accession>A0A9Q0JSP5</accession>
<feature type="compositionally biased region" description="Polar residues" evidence="1">
    <location>
        <begin position="396"/>
        <end position="407"/>
    </location>
</feature>
<sequence length="451" mass="48950">MAHGDTVHLLLRETPVEACQRFGYNKKGQLSEDRDEDGESVSEDSDVVVVTFVSSEEEGAEDGDAENEVTGDMLAGKQDARNEVAENEVPGDMLTVNEDARNGNGNADNDEYHMPRDEVWVHTKYLSDDEELLSFIENKRKVEAQYRENHKGKGKLVADNVENVGGPSCEESVEGSLGNIPVDGSGVNMVEDVGVNGEVRNEGQGINDRHEVQEGEGINVPQEVHEGEGEGINVPLEDNLYYDSDEQGSYKNVEEEDDAEGVDAAERTKSKTVKYDSKAQKPYFQKGMVFVNKVEINDAMRKHSVVERKDFKVDKNRTEVPNDANPEHMRPQSTTQASTVDNGQSPQTQTSTVDQVGAGDRNVAGGRGRGGGGGRGSGRGAGVTSNLEQPPHVGSEETQLNPQIGQQSRRKPPTANPTRRTRSQSEISSSSVAFGRCTKRPKADTGSSSSG</sequence>
<evidence type="ECO:0000256" key="1">
    <source>
        <dbReference type="SAM" id="MobiDB-lite"/>
    </source>
</evidence>
<protein>
    <recommendedName>
        <fullName evidence="4">Transposase MuDR plant domain-containing protein</fullName>
    </recommendedName>
</protein>
<keyword evidence="3" id="KW-1185">Reference proteome</keyword>
<organism evidence="2 3">
    <name type="scientific">Turnera subulata</name>
    <dbReference type="NCBI Taxonomy" id="218843"/>
    <lineage>
        <taxon>Eukaryota</taxon>
        <taxon>Viridiplantae</taxon>
        <taxon>Streptophyta</taxon>
        <taxon>Embryophyta</taxon>
        <taxon>Tracheophyta</taxon>
        <taxon>Spermatophyta</taxon>
        <taxon>Magnoliopsida</taxon>
        <taxon>eudicotyledons</taxon>
        <taxon>Gunneridae</taxon>
        <taxon>Pentapetalae</taxon>
        <taxon>rosids</taxon>
        <taxon>fabids</taxon>
        <taxon>Malpighiales</taxon>
        <taxon>Passifloraceae</taxon>
        <taxon>Turnera</taxon>
    </lineage>
</organism>
<feature type="compositionally biased region" description="Gly residues" evidence="1">
    <location>
        <begin position="365"/>
        <end position="381"/>
    </location>
</feature>
<feature type="region of interest" description="Disordered" evidence="1">
    <location>
        <begin position="310"/>
        <end position="451"/>
    </location>
</feature>
<evidence type="ECO:0000313" key="3">
    <source>
        <dbReference type="Proteomes" id="UP001141552"/>
    </source>
</evidence>
<feature type="non-terminal residue" evidence="2">
    <location>
        <position position="451"/>
    </location>
</feature>
<feature type="compositionally biased region" description="Polar residues" evidence="1">
    <location>
        <begin position="331"/>
        <end position="354"/>
    </location>
</feature>
<evidence type="ECO:0008006" key="4">
    <source>
        <dbReference type="Google" id="ProtNLM"/>
    </source>
</evidence>
<dbReference type="Proteomes" id="UP001141552">
    <property type="component" value="Unassembled WGS sequence"/>
</dbReference>
<reference evidence="2" key="2">
    <citation type="journal article" date="2023" name="Plants (Basel)">
        <title>Annotation of the Turnera subulata (Passifloraceae) Draft Genome Reveals the S-Locus Evolved after the Divergence of Turneroideae from Passifloroideae in a Stepwise Manner.</title>
        <authorList>
            <person name="Henning P.M."/>
            <person name="Roalson E.H."/>
            <person name="Mir W."/>
            <person name="McCubbin A.G."/>
            <person name="Shore J.S."/>
        </authorList>
    </citation>
    <scope>NUCLEOTIDE SEQUENCE</scope>
    <source>
        <strain evidence="2">F60SS</strain>
    </source>
</reference>
<dbReference type="AlphaFoldDB" id="A0A9Q0JSP5"/>
<name>A0A9Q0JSP5_9ROSI</name>